<reference evidence="1 2" key="1">
    <citation type="journal article" date="2018" name="Nat. Biotechnol.">
        <title>A standardized bacterial taxonomy based on genome phylogeny substantially revises the tree of life.</title>
        <authorList>
            <person name="Parks D.H."/>
            <person name="Chuvochina M."/>
            <person name="Waite D.W."/>
            <person name="Rinke C."/>
            <person name="Skarshewski A."/>
            <person name="Chaumeil P.A."/>
            <person name="Hugenholtz P."/>
        </authorList>
    </citation>
    <scope>NUCLEOTIDE SEQUENCE [LARGE SCALE GENOMIC DNA]</scope>
    <source>
        <strain evidence="1">UBA8781</strain>
    </source>
</reference>
<organism evidence="1 2">
    <name type="scientific">Anaerolinea thermolimosa</name>
    <dbReference type="NCBI Taxonomy" id="229919"/>
    <lineage>
        <taxon>Bacteria</taxon>
        <taxon>Bacillati</taxon>
        <taxon>Chloroflexota</taxon>
        <taxon>Anaerolineae</taxon>
        <taxon>Anaerolineales</taxon>
        <taxon>Anaerolineaceae</taxon>
        <taxon>Anaerolinea</taxon>
    </lineage>
</organism>
<name>A0A3D1JJV3_9CHLR</name>
<accession>A0A3D1JJV3</accession>
<proteinExistence type="predicted"/>
<dbReference type="AlphaFoldDB" id="A0A3D1JJV3"/>
<sequence>MTRSPTFDLLSRGRAAAMAGEKAEARRYLERLLYLDPPLEERLEALYWLSEALEDPHEQRACLEEILAHNFGDARARRRLAILDGKLRPEEIVNPDQIQAPTPGDPQTARTRSFTCPQCGARMVYAPDGQTLICEFCETRKRVAAGQTAPEDDFLIAMVTARAHHRPTTAHLVTCQGCSASFILPPQTLTQTCPYCLTPYAIEQVEERPFDAPDGILPFTLNATAARQALHAWLAGDPPRGKVRVSHPTGMYLPVWLFNMGGQVSWKGSLYQNKQRIPVSGMRVISRANLLVPASHHLPEALLPALHGFNLDNLQPYEAGFLAGFPAETFTITAANASLEARRLALEAETREIQHTELDQPAYDFSVSTGNMLVESYRLALLPLWLAFYDVDGRRYDVAINGQTGAVTGERPGKNLLERISQWF</sequence>
<dbReference type="RefSeq" id="WP_062195217.1">
    <property type="nucleotide sequence ID" value="NZ_DF967965.1"/>
</dbReference>
<evidence type="ECO:0000313" key="2">
    <source>
        <dbReference type="Proteomes" id="UP000264141"/>
    </source>
</evidence>
<comment type="caution">
    <text evidence="1">The sequence shown here is derived from an EMBL/GenBank/DDBJ whole genome shotgun (WGS) entry which is preliminary data.</text>
</comment>
<gene>
    <name evidence="1" type="ORF">DEQ80_11705</name>
</gene>
<evidence type="ECO:0000313" key="1">
    <source>
        <dbReference type="EMBL" id="HCE18515.1"/>
    </source>
</evidence>
<dbReference type="EMBL" id="DPBP01000044">
    <property type="protein sequence ID" value="HCE18515.1"/>
    <property type="molecule type" value="Genomic_DNA"/>
</dbReference>
<dbReference type="OrthoDB" id="3182597at2"/>
<dbReference type="Proteomes" id="UP000264141">
    <property type="component" value="Unassembled WGS sequence"/>
</dbReference>
<dbReference type="STRING" id="229919.GCA_001050195_02837"/>
<protein>
    <submittedName>
        <fullName evidence="1">Uncharacterized protein</fullName>
    </submittedName>
</protein>